<feature type="region of interest" description="Disordered" evidence="1">
    <location>
        <begin position="161"/>
        <end position="184"/>
    </location>
</feature>
<proteinExistence type="predicted"/>
<feature type="compositionally biased region" description="Low complexity" evidence="1">
    <location>
        <begin position="169"/>
        <end position="179"/>
    </location>
</feature>
<accession>A0AAD6YK76</accession>
<sequence>MPNTYGAVQAQVRVTISADDAGRGGMAHGEVDALPCECMRARRARGHIPSSDHISSRPASTVETHIDGGKAHLRRGVLERAACTRVPVRTLCRLHAAEQRIHTARARSAACAREDVLRIVSSKLTERGGTHSVEYPVRMQERKPLERPALDLPRNAARGHHGIATNVHSPTSSASGTGSRRSRRPSYAIFTHRACAGLPTAAAAAPPHTPASSTHRLVDPTAQPRMACRTGVRSRPRRAGGMRCGARAREVGPAQRIAVRDERLEVTSRVVRERRGVKALPERGLWRERRVRGSRQWPRYRSAVFA</sequence>
<dbReference type="EMBL" id="JARJCW010000008">
    <property type="protein sequence ID" value="KAJ7221499.1"/>
    <property type="molecule type" value="Genomic_DNA"/>
</dbReference>
<gene>
    <name evidence="2" type="ORF">GGX14DRAFT_388661</name>
</gene>
<dbReference type="Proteomes" id="UP001219525">
    <property type="component" value="Unassembled WGS sequence"/>
</dbReference>
<evidence type="ECO:0000313" key="2">
    <source>
        <dbReference type="EMBL" id="KAJ7221499.1"/>
    </source>
</evidence>
<evidence type="ECO:0000256" key="1">
    <source>
        <dbReference type="SAM" id="MobiDB-lite"/>
    </source>
</evidence>
<protein>
    <submittedName>
        <fullName evidence="2">Uncharacterized protein</fullName>
    </submittedName>
</protein>
<comment type="caution">
    <text evidence="2">The sequence shown here is derived from an EMBL/GenBank/DDBJ whole genome shotgun (WGS) entry which is preliminary data.</text>
</comment>
<dbReference type="AlphaFoldDB" id="A0AAD6YK76"/>
<keyword evidence="3" id="KW-1185">Reference proteome</keyword>
<organism evidence="2 3">
    <name type="scientific">Mycena pura</name>
    <dbReference type="NCBI Taxonomy" id="153505"/>
    <lineage>
        <taxon>Eukaryota</taxon>
        <taxon>Fungi</taxon>
        <taxon>Dikarya</taxon>
        <taxon>Basidiomycota</taxon>
        <taxon>Agaricomycotina</taxon>
        <taxon>Agaricomycetes</taxon>
        <taxon>Agaricomycetidae</taxon>
        <taxon>Agaricales</taxon>
        <taxon>Marasmiineae</taxon>
        <taxon>Mycenaceae</taxon>
        <taxon>Mycena</taxon>
    </lineage>
</organism>
<name>A0AAD6YK76_9AGAR</name>
<reference evidence="2" key="1">
    <citation type="submission" date="2023-03" db="EMBL/GenBank/DDBJ databases">
        <title>Massive genome expansion in bonnet fungi (Mycena s.s.) driven by repeated elements and novel gene families across ecological guilds.</title>
        <authorList>
            <consortium name="Lawrence Berkeley National Laboratory"/>
            <person name="Harder C.B."/>
            <person name="Miyauchi S."/>
            <person name="Viragh M."/>
            <person name="Kuo A."/>
            <person name="Thoen E."/>
            <person name="Andreopoulos B."/>
            <person name="Lu D."/>
            <person name="Skrede I."/>
            <person name="Drula E."/>
            <person name="Henrissat B."/>
            <person name="Morin E."/>
            <person name="Kohler A."/>
            <person name="Barry K."/>
            <person name="LaButti K."/>
            <person name="Morin E."/>
            <person name="Salamov A."/>
            <person name="Lipzen A."/>
            <person name="Mereny Z."/>
            <person name="Hegedus B."/>
            <person name="Baldrian P."/>
            <person name="Stursova M."/>
            <person name="Weitz H."/>
            <person name="Taylor A."/>
            <person name="Grigoriev I.V."/>
            <person name="Nagy L.G."/>
            <person name="Martin F."/>
            <person name="Kauserud H."/>
        </authorList>
    </citation>
    <scope>NUCLEOTIDE SEQUENCE</scope>
    <source>
        <strain evidence="2">9144</strain>
    </source>
</reference>
<evidence type="ECO:0000313" key="3">
    <source>
        <dbReference type="Proteomes" id="UP001219525"/>
    </source>
</evidence>